<feature type="region of interest" description="Disordered" evidence="1">
    <location>
        <begin position="458"/>
        <end position="497"/>
    </location>
</feature>
<dbReference type="EMBL" id="BSYR01000016">
    <property type="protein sequence ID" value="GMI78559.1"/>
    <property type="molecule type" value="Genomic_DNA"/>
</dbReference>
<dbReference type="InterPro" id="IPR029480">
    <property type="entry name" value="Transpos_assoc"/>
</dbReference>
<keyword evidence="4" id="KW-1185">Reference proteome</keyword>
<dbReference type="Pfam" id="PF13963">
    <property type="entry name" value="Transpos_assoc"/>
    <property type="match status" value="1"/>
</dbReference>
<name>A0A9W7LVB4_HIBTR</name>
<dbReference type="OrthoDB" id="1297232at2759"/>
<dbReference type="PANTHER" id="PTHR33144:SF46">
    <property type="entry name" value="OS04G0610000 PROTEIN"/>
    <property type="match status" value="1"/>
</dbReference>
<evidence type="ECO:0000259" key="2">
    <source>
        <dbReference type="Pfam" id="PF13963"/>
    </source>
</evidence>
<reference evidence="3" key="1">
    <citation type="submission" date="2023-05" db="EMBL/GenBank/DDBJ databases">
        <title>Genome and transcriptome analyses reveal genes involved in the formation of fine ridges on petal epidermal cells in Hibiscus trionum.</title>
        <authorList>
            <person name="Koshimizu S."/>
            <person name="Masuda S."/>
            <person name="Ishii T."/>
            <person name="Shirasu K."/>
            <person name="Hoshino A."/>
            <person name="Arita M."/>
        </authorList>
    </citation>
    <scope>NUCLEOTIDE SEQUENCE</scope>
    <source>
        <strain evidence="3">Hamamatsu line</strain>
    </source>
</reference>
<dbReference type="AlphaFoldDB" id="A0A9W7LVB4"/>
<sequence length="515" mass="59052">MDRSWMNLPRVNADYRNGVEYFLNLAFANASQENMILCPCKKCANVNWHFREVVHEHLVIFGFVPGYRKWTFHGELSSRTASSTSNPPFHYNSHHGYPREDDMEDTMPRRKLSDLRIVQASREGEETNYDDLSGVVSSQVPETVKNIEIDGGNGRTRKSRGRTTLNELYNLPAGERVKVSRNDVGQPIGAEAGVLGSYLGIVARNHAILPINYESWRQMPNGNKNQALELVKDKFSLEVSDDYLKHALGKKWRDSKSFLKKTYFKKDLTLQEKLQNIPPGIMRHQWEDAVRFWSSTKGEDRERVGVTSRQKQKYTHTAGSKSFARLANEEQITTGTSIGRIKLFDITHTKKEGSPITLEAAEIMEKLREKKIEYEATASTNGSVNMEEIENQVIVDVLGPERYGRVRCQGSFVTPTKYFGVNSSQYMPSQSQSSQAEVHRLKQQLSQFQAEVAAREAERERKEAERDAEIARNEAEREAREAERQAREAEREAAHQKLQERFEEMMAMLQNQPKK</sequence>
<accession>A0A9W7LVB4</accession>
<comment type="caution">
    <text evidence="3">The sequence shown here is derived from an EMBL/GenBank/DDBJ whole genome shotgun (WGS) entry which is preliminary data.</text>
</comment>
<proteinExistence type="predicted"/>
<dbReference type="PANTHER" id="PTHR33144">
    <property type="entry name" value="OS10G0409366 PROTEIN-RELATED"/>
    <property type="match status" value="1"/>
</dbReference>
<dbReference type="InterPro" id="IPR004252">
    <property type="entry name" value="Probable_transposase_24"/>
</dbReference>
<organism evidence="3 4">
    <name type="scientific">Hibiscus trionum</name>
    <name type="common">Flower of an hour</name>
    <dbReference type="NCBI Taxonomy" id="183268"/>
    <lineage>
        <taxon>Eukaryota</taxon>
        <taxon>Viridiplantae</taxon>
        <taxon>Streptophyta</taxon>
        <taxon>Embryophyta</taxon>
        <taxon>Tracheophyta</taxon>
        <taxon>Spermatophyta</taxon>
        <taxon>Magnoliopsida</taxon>
        <taxon>eudicotyledons</taxon>
        <taxon>Gunneridae</taxon>
        <taxon>Pentapetalae</taxon>
        <taxon>rosids</taxon>
        <taxon>malvids</taxon>
        <taxon>Malvales</taxon>
        <taxon>Malvaceae</taxon>
        <taxon>Malvoideae</taxon>
        <taxon>Hibiscus</taxon>
    </lineage>
</organism>
<evidence type="ECO:0000313" key="4">
    <source>
        <dbReference type="Proteomes" id="UP001165190"/>
    </source>
</evidence>
<dbReference type="Pfam" id="PF03004">
    <property type="entry name" value="Transposase_24"/>
    <property type="match status" value="1"/>
</dbReference>
<evidence type="ECO:0000313" key="3">
    <source>
        <dbReference type="EMBL" id="GMI78559.1"/>
    </source>
</evidence>
<protein>
    <recommendedName>
        <fullName evidence="2">Transposase-associated domain-containing protein</fullName>
    </recommendedName>
</protein>
<feature type="domain" description="Transposase-associated" evidence="2">
    <location>
        <begin position="3"/>
        <end position="75"/>
    </location>
</feature>
<evidence type="ECO:0000256" key="1">
    <source>
        <dbReference type="SAM" id="MobiDB-lite"/>
    </source>
</evidence>
<gene>
    <name evidence="3" type="ORF">HRI_001525200</name>
</gene>
<dbReference type="Proteomes" id="UP001165190">
    <property type="component" value="Unassembled WGS sequence"/>
</dbReference>
<feature type="region of interest" description="Disordered" evidence="1">
    <location>
        <begin position="79"/>
        <end position="106"/>
    </location>
</feature>